<evidence type="ECO:0000313" key="2">
    <source>
        <dbReference type="Proteomes" id="UP000318661"/>
    </source>
</evidence>
<dbReference type="EMBL" id="VBAJ01000084">
    <property type="protein sequence ID" value="TMJ08740.1"/>
    <property type="molecule type" value="Genomic_DNA"/>
</dbReference>
<accession>A0A537LL90</accession>
<dbReference type="Pfam" id="PF05635">
    <property type="entry name" value="23S_rRNA_IVP"/>
    <property type="match status" value="1"/>
</dbReference>
<dbReference type="Gene3D" id="1.20.1440.60">
    <property type="entry name" value="23S rRNA-intervening sequence"/>
    <property type="match status" value="1"/>
</dbReference>
<dbReference type="Proteomes" id="UP000318661">
    <property type="component" value="Unassembled WGS sequence"/>
</dbReference>
<dbReference type="InterPro" id="IPR036583">
    <property type="entry name" value="23S_rRNA_IVS_sf"/>
</dbReference>
<dbReference type="CDD" id="cd16377">
    <property type="entry name" value="23S_rRNA_IVP_like"/>
    <property type="match status" value="1"/>
</dbReference>
<dbReference type="PANTHER" id="PTHR38471:SF2">
    <property type="entry name" value="FOUR HELIX BUNDLE PROTEIN"/>
    <property type="match status" value="1"/>
</dbReference>
<comment type="caution">
    <text evidence="1">The sequence shown here is derived from an EMBL/GenBank/DDBJ whole genome shotgun (WGS) entry which is preliminary data.</text>
</comment>
<gene>
    <name evidence="1" type="ORF">E6G99_03940</name>
</gene>
<sequence>MLGAHSPVENGGLATNSSVGSLLVFLSNRYAPIASCEGAKTVTFRRFEDILAWQAARRLASQVYAVSARGKFARDFALRDQIRRTTISMMANVAEGFARKSDREFAHFLFTGKGSAAEAQSHLYVALDLGYIDDSSFRQLFSQIEVYAREVSGLISYLTHDRKLCENRQVAGRL</sequence>
<dbReference type="SUPFAM" id="SSF158446">
    <property type="entry name" value="IVS-encoded protein-like"/>
    <property type="match status" value="1"/>
</dbReference>
<evidence type="ECO:0000313" key="1">
    <source>
        <dbReference type="EMBL" id="TMJ08740.1"/>
    </source>
</evidence>
<protein>
    <submittedName>
        <fullName evidence="1">Four helix bundle protein</fullName>
    </submittedName>
</protein>
<name>A0A537LL90_9BACT</name>
<dbReference type="InterPro" id="IPR012657">
    <property type="entry name" value="23S_rRNA-intervening_sequence"/>
</dbReference>
<dbReference type="AlphaFoldDB" id="A0A537LL90"/>
<organism evidence="1 2">
    <name type="scientific">Candidatus Segetimicrobium genomatis</name>
    <dbReference type="NCBI Taxonomy" id="2569760"/>
    <lineage>
        <taxon>Bacteria</taxon>
        <taxon>Bacillati</taxon>
        <taxon>Candidatus Sysuimicrobiota</taxon>
        <taxon>Candidatus Sysuimicrobiia</taxon>
        <taxon>Candidatus Sysuimicrobiales</taxon>
        <taxon>Candidatus Segetimicrobiaceae</taxon>
        <taxon>Candidatus Segetimicrobium</taxon>
    </lineage>
</organism>
<reference evidence="1 2" key="1">
    <citation type="journal article" date="2019" name="Nat. Microbiol.">
        <title>Mediterranean grassland soil C-N compound turnover is dependent on rainfall and depth, and is mediated by genomically divergent microorganisms.</title>
        <authorList>
            <person name="Diamond S."/>
            <person name="Andeer P.F."/>
            <person name="Li Z."/>
            <person name="Crits-Christoph A."/>
            <person name="Burstein D."/>
            <person name="Anantharaman K."/>
            <person name="Lane K.R."/>
            <person name="Thomas B.C."/>
            <person name="Pan C."/>
            <person name="Northen T.R."/>
            <person name="Banfield J.F."/>
        </authorList>
    </citation>
    <scope>NUCLEOTIDE SEQUENCE [LARGE SCALE GENOMIC DNA]</scope>
    <source>
        <strain evidence="1">NP_2</strain>
    </source>
</reference>
<proteinExistence type="predicted"/>
<dbReference type="NCBIfam" id="TIGR02436">
    <property type="entry name" value="four helix bundle protein"/>
    <property type="match status" value="1"/>
</dbReference>
<dbReference type="PANTHER" id="PTHR38471">
    <property type="entry name" value="FOUR HELIX BUNDLE PROTEIN"/>
    <property type="match status" value="1"/>
</dbReference>